<protein>
    <submittedName>
        <fullName evidence="2">Uncharacterized protein</fullName>
    </submittedName>
</protein>
<proteinExistence type="predicted"/>
<dbReference type="AlphaFoldDB" id="A0A556TMB6"/>
<evidence type="ECO:0000313" key="2">
    <source>
        <dbReference type="EMBL" id="TSK22508.1"/>
    </source>
</evidence>
<organism evidence="2 3">
    <name type="scientific">Bagarius yarrelli</name>
    <name type="common">Goonch</name>
    <name type="synonym">Bagrus yarrelli</name>
    <dbReference type="NCBI Taxonomy" id="175774"/>
    <lineage>
        <taxon>Eukaryota</taxon>
        <taxon>Metazoa</taxon>
        <taxon>Chordata</taxon>
        <taxon>Craniata</taxon>
        <taxon>Vertebrata</taxon>
        <taxon>Euteleostomi</taxon>
        <taxon>Actinopterygii</taxon>
        <taxon>Neopterygii</taxon>
        <taxon>Teleostei</taxon>
        <taxon>Ostariophysi</taxon>
        <taxon>Siluriformes</taxon>
        <taxon>Sisoridae</taxon>
        <taxon>Sisorinae</taxon>
        <taxon>Bagarius</taxon>
    </lineage>
</organism>
<evidence type="ECO:0000313" key="3">
    <source>
        <dbReference type="Proteomes" id="UP000319801"/>
    </source>
</evidence>
<gene>
    <name evidence="2" type="ORF">Baya_1866</name>
</gene>
<name>A0A556TMB6_BAGYA</name>
<sequence length="92" mass="10212">MASQAVSTVYHPPPCPSSGFGIIRSHNEAPGDRQAQLSLAKGEPEKIPRIMEKDQAPRPEAVEPGAMKAIVRTEIENGEKHKINVEFREMRH</sequence>
<accession>A0A556TMB6</accession>
<feature type="region of interest" description="Disordered" evidence="1">
    <location>
        <begin position="1"/>
        <end position="36"/>
    </location>
</feature>
<keyword evidence="3" id="KW-1185">Reference proteome</keyword>
<comment type="caution">
    <text evidence="2">The sequence shown here is derived from an EMBL/GenBank/DDBJ whole genome shotgun (WGS) entry which is preliminary data.</text>
</comment>
<reference evidence="2 3" key="1">
    <citation type="journal article" date="2019" name="Genome Biol. Evol.">
        <title>Whole-Genome Sequencing of the Giant Devil Catfish, Bagarius yarrelli.</title>
        <authorList>
            <person name="Jiang W."/>
            <person name="Lv Y."/>
            <person name="Cheng L."/>
            <person name="Yang K."/>
            <person name="Chao B."/>
            <person name="Wang X."/>
            <person name="Li Y."/>
            <person name="Pan X."/>
            <person name="You X."/>
            <person name="Zhang Y."/>
            <person name="Yang J."/>
            <person name="Li J."/>
            <person name="Zhang X."/>
            <person name="Liu S."/>
            <person name="Sun C."/>
            <person name="Yang J."/>
            <person name="Shi Q."/>
        </authorList>
    </citation>
    <scope>NUCLEOTIDE SEQUENCE [LARGE SCALE GENOMIC DNA]</scope>
    <source>
        <strain evidence="2">JWS20170419001</strain>
        <tissue evidence="2">Muscle</tissue>
    </source>
</reference>
<dbReference type="Proteomes" id="UP000319801">
    <property type="component" value="Unassembled WGS sequence"/>
</dbReference>
<evidence type="ECO:0000256" key="1">
    <source>
        <dbReference type="SAM" id="MobiDB-lite"/>
    </source>
</evidence>
<dbReference type="EMBL" id="VCAZ01000006">
    <property type="protein sequence ID" value="TSK22508.1"/>
    <property type="molecule type" value="Genomic_DNA"/>
</dbReference>